<protein>
    <submittedName>
        <fullName evidence="8">Cytochrome bd2, subunit II</fullName>
        <ecNumber evidence="8">1.10.3.-</ecNumber>
    </submittedName>
</protein>
<dbReference type="GO" id="GO:0005886">
    <property type="term" value="C:plasma membrane"/>
    <property type="evidence" value="ECO:0007669"/>
    <property type="project" value="UniProtKB-SubCell"/>
</dbReference>
<organism evidence="8 9">
    <name type="scientific">Klebsiella pneumoniae</name>
    <dbReference type="NCBI Taxonomy" id="573"/>
    <lineage>
        <taxon>Bacteria</taxon>
        <taxon>Pseudomonadati</taxon>
        <taxon>Pseudomonadota</taxon>
        <taxon>Gammaproteobacteria</taxon>
        <taxon>Enterobacterales</taxon>
        <taxon>Enterobacteriaceae</taxon>
        <taxon>Klebsiella/Raoultella group</taxon>
        <taxon>Klebsiella</taxon>
        <taxon>Klebsiella pneumoniae complex</taxon>
    </lineage>
</organism>
<dbReference type="Pfam" id="PF02322">
    <property type="entry name" value="Cyt_bd_oxida_II"/>
    <property type="match status" value="1"/>
</dbReference>
<evidence type="ECO:0000256" key="5">
    <source>
        <dbReference type="ARBA" id="ARBA00022989"/>
    </source>
</evidence>
<keyword evidence="6 7" id="KW-0472">Membrane</keyword>
<keyword evidence="8" id="KW-0560">Oxidoreductase</keyword>
<dbReference type="GO" id="GO:0019646">
    <property type="term" value="P:aerobic electron transport chain"/>
    <property type="evidence" value="ECO:0007669"/>
    <property type="project" value="TreeGrafter"/>
</dbReference>
<dbReference type="GO" id="GO:0009055">
    <property type="term" value="F:electron transfer activity"/>
    <property type="evidence" value="ECO:0007669"/>
    <property type="project" value="TreeGrafter"/>
</dbReference>
<evidence type="ECO:0000256" key="7">
    <source>
        <dbReference type="SAM" id="Phobius"/>
    </source>
</evidence>
<evidence type="ECO:0000256" key="6">
    <source>
        <dbReference type="ARBA" id="ARBA00023136"/>
    </source>
</evidence>
<evidence type="ECO:0000256" key="4">
    <source>
        <dbReference type="ARBA" id="ARBA00022692"/>
    </source>
</evidence>
<feature type="transmembrane region" description="Helical" evidence="7">
    <location>
        <begin position="158"/>
        <end position="179"/>
    </location>
</feature>
<feature type="transmembrane region" description="Helical" evidence="7">
    <location>
        <begin position="117"/>
        <end position="138"/>
    </location>
</feature>
<dbReference type="PANTHER" id="PTHR43141">
    <property type="entry name" value="CYTOCHROME BD2 SUBUNIT II"/>
    <property type="match status" value="1"/>
</dbReference>
<evidence type="ECO:0000256" key="1">
    <source>
        <dbReference type="ARBA" id="ARBA00004651"/>
    </source>
</evidence>
<dbReference type="AlphaFoldDB" id="A0A378C5R6"/>
<feature type="transmembrane region" description="Helical" evidence="7">
    <location>
        <begin position="260"/>
        <end position="281"/>
    </location>
</feature>
<keyword evidence="5 7" id="KW-1133">Transmembrane helix</keyword>
<dbReference type="GO" id="GO:0070069">
    <property type="term" value="C:cytochrome complex"/>
    <property type="evidence" value="ECO:0007669"/>
    <property type="project" value="TreeGrafter"/>
</dbReference>
<name>A0A378C5R6_KLEPN</name>
<dbReference type="GO" id="GO:0016682">
    <property type="term" value="F:oxidoreductase activity, acting on diphenols and related substances as donors, oxygen as acceptor"/>
    <property type="evidence" value="ECO:0007669"/>
    <property type="project" value="TreeGrafter"/>
</dbReference>
<evidence type="ECO:0000313" key="8">
    <source>
        <dbReference type="EMBL" id="STV62617.1"/>
    </source>
</evidence>
<feature type="transmembrane region" description="Helical" evidence="7">
    <location>
        <begin position="229"/>
        <end position="248"/>
    </location>
</feature>
<gene>
    <name evidence="8" type="primary">appB</name>
    <name evidence="8" type="ORF">NCTC5053_06625</name>
</gene>
<accession>A0A378C5R6</accession>
<keyword evidence="3" id="KW-1003">Cell membrane</keyword>
<keyword evidence="4 7" id="KW-0812">Transmembrane</keyword>
<dbReference type="Proteomes" id="UP000254387">
    <property type="component" value="Unassembled WGS sequence"/>
</dbReference>
<feature type="transmembrane region" description="Helical" evidence="7">
    <location>
        <begin position="7"/>
        <end position="23"/>
    </location>
</feature>
<sequence length="336" mass="37281">MSIDISVIWFVIIVFATLMYIVMDGFDLGIGMLFSVVHDGEERDVMVNSVAPVWDGNETWLVLGGAGLFGAFPLAYAVITDALVIPLTAMLIGLIFRGVAFEFRFKAVPSHRIFWDYAFAGGSLLATFSQGIVVGAFINGFAVADRRFAGSTLDWLTPFNLFCGLGLVVAYLLLGTTWLIMKSEGALQQRMRELTRKVLLALMVVIAVVSVWTPLGWRYVAERWFTLPNFFWFVPVPILVLALSLWIWRLSARPASHARPFILTLGLIFLGFSGLGISVWAEHYPTAYLSVGCRCAAVQPGIYAAGRAAHYPGDPNVYRLELLRLSRQSLRSEGYH</sequence>
<feature type="transmembrane region" description="Helical" evidence="7">
    <location>
        <begin position="199"/>
        <end position="217"/>
    </location>
</feature>
<feature type="transmembrane region" description="Helical" evidence="7">
    <location>
        <begin position="74"/>
        <end position="96"/>
    </location>
</feature>
<dbReference type="PANTHER" id="PTHR43141:SF4">
    <property type="entry name" value="CYTOCHROME BD2 SUBUNIT II"/>
    <property type="match status" value="1"/>
</dbReference>
<evidence type="ECO:0000313" key="9">
    <source>
        <dbReference type="Proteomes" id="UP000254387"/>
    </source>
</evidence>
<comment type="subcellular location">
    <subcellularLocation>
        <location evidence="1">Cell membrane</location>
        <topology evidence="1">Multi-pass membrane protein</topology>
    </subcellularLocation>
</comment>
<evidence type="ECO:0000256" key="3">
    <source>
        <dbReference type="ARBA" id="ARBA00022475"/>
    </source>
</evidence>
<dbReference type="InterPro" id="IPR003317">
    <property type="entry name" value="Cyt-d_oxidase_su2"/>
</dbReference>
<reference evidence="8 9" key="1">
    <citation type="submission" date="2018-06" db="EMBL/GenBank/DDBJ databases">
        <authorList>
            <consortium name="Pathogen Informatics"/>
            <person name="Doyle S."/>
        </authorList>
    </citation>
    <scope>NUCLEOTIDE SEQUENCE [LARGE SCALE GENOMIC DNA]</scope>
    <source>
        <strain evidence="8 9">NCTC5053</strain>
    </source>
</reference>
<comment type="similarity">
    <text evidence="2">Belongs to the cytochrome ubiquinol oxidase subunit 2 family.</text>
</comment>
<evidence type="ECO:0000256" key="2">
    <source>
        <dbReference type="ARBA" id="ARBA00007543"/>
    </source>
</evidence>
<dbReference type="EC" id="1.10.3.-" evidence="8"/>
<dbReference type="EMBL" id="UGMN01000004">
    <property type="protein sequence ID" value="STV62617.1"/>
    <property type="molecule type" value="Genomic_DNA"/>
</dbReference>
<proteinExistence type="inferred from homology"/>
<dbReference type="NCBIfam" id="TIGR00203">
    <property type="entry name" value="cydB"/>
    <property type="match status" value="1"/>
</dbReference>